<dbReference type="InterPro" id="IPR042316">
    <property type="entry name" value="IRKI-like"/>
</dbReference>
<name>A0A426ZCZ5_ENSVE</name>
<evidence type="ECO:0000313" key="4">
    <source>
        <dbReference type="EMBL" id="RRT61812.1"/>
    </source>
</evidence>
<accession>A0A426ZCZ5</accession>
<organism evidence="4 5">
    <name type="scientific">Ensete ventricosum</name>
    <name type="common">Abyssinian banana</name>
    <name type="synonym">Musa ensete</name>
    <dbReference type="NCBI Taxonomy" id="4639"/>
    <lineage>
        <taxon>Eukaryota</taxon>
        <taxon>Viridiplantae</taxon>
        <taxon>Streptophyta</taxon>
        <taxon>Embryophyta</taxon>
        <taxon>Tracheophyta</taxon>
        <taxon>Spermatophyta</taxon>
        <taxon>Magnoliopsida</taxon>
        <taxon>Liliopsida</taxon>
        <taxon>Zingiberales</taxon>
        <taxon>Musaceae</taxon>
        <taxon>Ensete</taxon>
    </lineage>
</organism>
<dbReference type="InterPro" id="IPR056813">
    <property type="entry name" value="GIL1_IRKI_C"/>
</dbReference>
<proteinExistence type="predicted"/>
<dbReference type="PANTHER" id="PTHR31029:SF3">
    <property type="entry name" value="IRK-INTERACTING PROTEIN"/>
    <property type="match status" value="1"/>
</dbReference>
<comment type="caution">
    <text evidence="4">The sequence shown here is derived from an EMBL/GenBank/DDBJ whole genome shotgun (WGS) entry which is preliminary data.</text>
</comment>
<dbReference type="Pfam" id="PF24994">
    <property type="entry name" value="GIL1_IRKI_C"/>
    <property type="match status" value="1"/>
</dbReference>
<dbReference type="Proteomes" id="UP000287651">
    <property type="component" value="Unassembled WGS sequence"/>
</dbReference>
<feature type="compositionally biased region" description="Basic and acidic residues" evidence="2">
    <location>
        <begin position="306"/>
        <end position="316"/>
    </location>
</feature>
<dbReference type="AlphaFoldDB" id="A0A426ZCZ5"/>
<gene>
    <name evidence="4" type="ORF">B296_00002120</name>
</gene>
<dbReference type="PANTHER" id="PTHR31029">
    <property type="entry name" value="CYCLIN-DEPENDENT KINASE-LIKE PROTEIN"/>
    <property type="match status" value="1"/>
</dbReference>
<evidence type="ECO:0000259" key="3">
    <source>
        <dbReference type="Pfam" id="PF24994"/>
    </source>
</evidence>
<feature type="domain" description="GIL1/IRKI C-terminal" evidence="3">
    <location>
        <begin position="594"/>
        <end position="644"/>
    </location>
</feature>
<evidence type="ECO:0000313" key="5">
    <source>
        <dbReference type="Proteomes" id="UP000287651"/>
    </source>
</evidence>
<evidence type="ECO:0000256" key="2">
    <source>
        <dbReference type="SAM" id="MobiDB-lite"/>
    </source>
</evidence>
<dbReference type="EMBL" id="AMZH03007236">
    <property type="protein sequence ID" value="RRT61812.1"/>
    <property type="molecule type" value="Genomic_DNA"/>
</dbReference>
<feature type="region of interest" description="Disordered" evidence="2">
    <location>
        <begin position="295"/>
        <end position="318"/>
    </location>
</feature>
<evidence type="ECO:0000256" key="1">
    <source>
        <dbReference type="SAM" id="Coils"/>
    </source>
</evidence>
<keyword evidence="1" id="KW-0175">Coiled coil</keyword>
<reference evidence="4 5" key="1">
    <citation type="journal article" date="2014" name="Agronomy (Basel)">
        <title>A Draft Genome Sequence for Ensete ventricosum, the Drought-Tolerant Tree Against Hunger.</title>
        <authorList>
            <person name="Harrison J."/>
            <person name="Moore K.A."/>
            <person name="Paszkiewicz K."/>
            <person name="Jones T."/>
            <person name="Grant M."/>
            <person name="Ambacheew D."/>
            <person name="Muzemil S."/>
            <person name="Studholme D.J."/>
        </authorList>
    </citation>
    <scope>NUCLEOTIDE SEQUENCE [LARGE SCALE GENOMIC DNA]</scope>
</reference>
<feature type="coiled-coil region" evidence="1">
    <location>
        <begin position="331"/>
        <end position="379"/>
    </location>
</feature>
<protein>
    <recommendedName>
        <fullName evidence="3">GIL1/IRKI C-terminal domain-containing protein</fullName>
    </recommendedName>
</protein>
<sequence length="651" mass="72400">MEGDDVWSCVQNVDHAWHLVSALFVPVYHHPLLPLSSIPPVPWKMLSSMDLPSGGGSVAASAAAAAAQARGINRQDVQAAIAKAAELRALHAALLQGGAGGSPAAVRLPAGASPSVSRGASQFTVPEDYPVFTPVSSCCCSSDSTALHYEEDPLPGYHYFRPENRSLSQIWNAIGLEEGKDSEAVASVNGSTNKLSPSNSELHIPSAIENISNGTSCANHMPPLQASSEADDVKSIGRRTESTTVLTNDTCKQETVNMEVGSDRKNLKNAKRTVASHNPEQSVKTHVKHRGSGLSWLFPKSKRKPKPEMSPKRMESEDMSQLLKEWGVLSLESLKKELLEANENRDAALAEVSEMRSSLGELQQKLVSLEAYCAELKKALKHAMHPKSSQILDRSNLSKRTKTMSSNEDNLMPVSQEVMVEGFLQIVSEARLSVKQFCKMLIHQIEESDDDLPEKLNLLLQPHRMALTTGKYSKGVIYHLEALVNQTLYQDFENCVFHKNGCPKFLDPREECRENFSSFVGLRNLSWNEVLQKGTKYYSEDFSRFCDKKMSCIVSMLDWSAPWPEQLLECFFIAAKCIWLLHLLAFSFSPPLTILRVEEDRDFDSLYMEDVPLDRHRPQGTTRVKIMVMPGFYVQDRVLKCRVLCRHGSVP</sequence>